<feature type="compositionally biased region" description="Low complexity" evidence="2">
    <location>
        <begin position="512"/>
        <end position="521"/>
    </location>
</feature>
<proteinExistence type="predicted"/>
<feature type="compositionally biased region" description="Basic and acidic residues" evidence="2">
    <location>
        <begin position="325"/>
        <end position="372"/>
    </location>
</feature>
<evidence type="ECO:0000313" key="3">
    <source>
        <dbReference type="EMBL" id="CAK9439994.1"/>
    </source>
</evidence>
<accession>A0ABP0ZUM8</accession>
<dbReference type="Proteomes" id="UP001497383">
    <property type="component" value="Chromosome 5"/>
</dbReference>
<dbReference type="RefSeq" id="XP_066831032.1">
    <property type="nucleotide sequence ID" value="XM_066974277.1"/>
</dbReference>
<feature type="coiled-coil region" evidence="1">
    <location>
        <begin position="183"/>
        <end position="224"/>
    </location>
</feature>
<feature type="compositionally biased region" description="Basic residues" evidence="2">
    <location>
        <begin position="305"/>
        <end position="324"/>
    </location>
</feature>
<feature type="compositionally biased region" description="Polar residues" evidence="2">
    <location>
        <begin position="421"/>
        <end position="434"/>
    </location>
</feature>
<feature type="region of interest" description="Disordered" evidence="2">
    <location>
        <begin position="285"/>
        <end position="568"/>
    </location>
</feature>
<dbReference type="EMBL" id="OZ022409">
    <property type="protein sequence ID" value="CAK9439994.1"/>
    <property type="molecule type" value="Genomic_DNA"/>
</dbReference>
<feature type="compositionally biased region" description="Acidic residues" evidence="2">
    <location>
        <begin position="558"/>
        <end position="568"/>
    </location>
</feature>
<keyword evidence="4" id="KW-1185">Reference proteome</keyword>
<evidence type="ECO:0000313" key="4">
    <source>
        <dbReference type="Proteomes" id="UP001497383"/>
    </source>
</evidence>
<protein>
    <submittedName>
        <fullName evidence="3">Uncharacterized protein</fullName>
    </submittedName>
</protein>
<evidence type="ECO:0000256" key="1">
    <source>
        <dbReference type="SAM" id="Coils"/>
    </source>
</evidence>
<name>A0ABP0ZUM8_9ASCO</name>
<sequence length="568" mass="64002">MSDAQDEVFEGTILKVPLTIEDEDTSEVIKTAAIWLHVTKADYEPSADPAFTNISIVAIFIDGLYHATITKRNVGAVFKKDGLVDDAFDLFTDLFPFDFEDLLESKEKVGVHQDLLVSAKLLGRRQDYDENGELNAESASRGSNLSILIKSNSKFKPTVGQFQMQELVDRRSFQDETDTFNWLDLYNRQNKELVDRLVQCKLENSRLEDDNRLLQKSLQAAKRDFDNLATDLESKFYLALNAKKDVIYQLTYESRPQNELIGLNRGFVEKYSKLRNIDYHALPSEDEEDTKKKRGKYKPTENVTPKRRKTAASSRKGRGKRRKKKSDEESSIHQTDESTDVDEKDHESEEEKTFPHTKIKKEPLSIRRRASEDDLEPPETVDDKRLVQIKVKQEPGVSQERENTDSFTMAEFPAMKVNDGAASSSQHFRSNIYNGRSDRELVREALGSSSDEEADANDDIEDDSNSDLGNDPRKDSKQSHLRSNWQGPLLNSRLQTADKGQGQGQGKGSGSGSQTPGSEEYPGSEESEMNTSARPQSPEVEETGYGSGSNNDRSQADVETDYGSSEDG</sequence>
<keyword evidence="1" id="KW-0175">Coiled coil</keyword>
<organism evidence="3 4">
    <name type="scientific">Lodderomyces beijingensis</name>
    <dbReference type="NCBI Taxonomy" id="1775926"/>
    <lineage>
        <taxon>Eukaryota</taxon>
        <taxon>Fungi</taxon>
        <taxon>Dikarya</taxon>
        <taxon>Ascomycota</taxon>
        <taxon>Saccharomycotina</taxon>
        <taxon>Pichiomycetes</taxon>
        <taxon>Debaryomycetaceae</taxon>
        <taxon>Candida/Lodderomyces clade</taxon>
        <taxon>Lodderomyces</taxon>
    </lineage>
</organism>
<evidence type="ECO:0000256" key="2">
    <source>
        <dbReference type="SAM" id="MobiDB-lite"/>
    </source>
</evidence>
<feature type="compositionally biased region" description="Acidic residues" evidence="2">
    <location>
        <begin position="450"/>
        <end position="465"/>
    </location>
</feature>
<dbReference type="GeneID" id="92209290"/>
<feature type="compositionally biased region" description="Gly residues" evidence="2">
    <location>
        <begin position="501"/>
        <end position="511"/>
    </location>
</feature>
<reference evidence="3 4" key="1">
    <citation type="submission" date="2024-03" db="EMBL/GenBank/DDBJ databases">
        <authorList>
            <person name="Brejova B."/>
        </authorList>
    </citation>
    <scope>NUCLEOTIDE SEQUENCE [LARGE SCALE GENOMIC DNA]</scope>
    <source>
        <strain evidence="3 4">CBS 14171</strain>
    </source>
</reference>
<gene>
    <name evidence="3" type="ORF">LODBEIA_P40940</name>
</gene>